<sequence>MKNLIKILLIVLFVSFDSFAQENFEFFGAIKLNGNDKTLITYRIVFQENNGKISGYSITDLDGSHETKNTIVGTYDKSTKLLTFQERDILYTKSKFAQSSFCFVNFSGKVKLVDNSSKIEGNFKGLFKNKTKCIDGTVALVGSAKIYNLAKKVNKKIQKSKQIDNEVKLRSNPIAILDSLKINKLSKDQNLNVFWESKKIKIEIFDAGKEDGDVITLFHNGKVILENYKVKNEKKIITVPVNLDEKNEFKILAINEGTILPNTAKIILIDENRTFELLTSFKKSENASITLIKKEL</sequence>
<evidence type="ECO:0000313" key="3">
    <source>
        <dbReference type="Proteomes" id="UP001203342"/>
    </source>
</evidence>
<name>A0ABT0TEE9_9FLAO</name>
<dbReference type="RefSeq" id="WP_250579861.1">
    <property type="nucleotide sequence ID" value="NZ_JAMLJN010000001.1"/>
</dbReference>
<accession>A0ABT0TEE9</accession>
<feature type="chain" id="PRO_5045287215" evidence="1">
    <location>
        <begin position="21"/>
        <end position="296"/>
    </location>
</feature>
<organism evidence="2 3">
    <name type="scientific">Flavobacterium fragile</name>
    <dbReference type="NCBI Taxonomy" id="2949085"/>
    <lineage>
        <taxon>Bacteria</taxon>
        <taxon>Pseudomonadati</taxon>
        <taxon>Bacteroidota</taxon>
        <taxon>Flavobacteriia</taxon>
        <taxon>Flavobacteriales</taxon>
        <taxon>Flavobacteriaceae</taxon>
        <taxon>Flavobacterium</taxon>
    </lineage>
</organism>
<keyword evidence="3" id="KW-1185">Reference proteome</keyword>
<reference evidence="2 3" key="1">
    <citation type="submission" date="2022-05" db="EMBL/GenBank/DDBJ databases">
        <title>Flavobacterium sp., isolated from activated sludge.</title>
        <authorList>
            <person name="Ran Q."/>
        </authorList>
    </citation>
    <scope>NUCLEOTIDE SEQUENCE [LARGE SCALE GENOMIC DNA]</scope>
    <source>
        <strain evidence="2 3">HXWNR69</strain>
    </source>
</reference>
<evidence type="ECO:0000313" key="2">
    <source>
        <dbReference type="EMBL" id="MCL9769232.1"/>
    </source>
</evidence>
<proteinExistence type="predicted"/>
<gene>
    <name evidence="2" type="ORF">NAT47_02285</name>
</gene>
<feature type="signal peptide" evidence="1">
    <location>
        <begin position="1"/>
        <end position="20"/>
    </location>
</feature>
<dbReference type="EMBL" id="JAMLJN010000001">
    <property type="protein sequence ID" value="MCL9769232.1"/>
    <property type="molecule type" value="Genomic_DNA"/>
</dbReference>
<evidence type="ECO:0000256" key="1">
    <source>
        <dbReference type="SAM" id="SignalP"/>
    </source>
</evidence>
<dbReference type="Proteomes" id="UP001203342">
    <property type="component" value="Unassembled WGS sequence"/>
</dbReference>
<keyword evidence="1" id="KW-0732">Signal</keyword>
<comment type="caution">
    <text evidence="2">The sequence shown here is derived from an EMBL/GenBank/DDBJ whole genome shotgun (WGS) entry which is preliminary data.</text>
</comment>
<protein>
    <submittedName>
        <fullName evidence="2">Uncharacterized protein</fullName>
    </submittedName>
</protein>